<gene>
    <name evidence="2" type="ORF">Fcan01_24131</name>
</gene>
<name>A0A226D9B6_FOLCA</name>
<dbReference type="Proteomes" id="UP000198287">
    <property type="component" value="Unassembled WGS sequence"/>
</dbReference>
<organism evidence="2 3">
    <name type="scientific">Folsomia candida</name>
    <name type="common">Springtail</name>
    <dbReference type="NCBI Taxonomy" id="158441"/>
    <lineage>
        <taxon>Eukaryota</taxon>
        <taxon>Metazoa</taxon>
        <taxon>Ecdysozoa</taxon>
        <taxon>Arthropoda</taxon>
        <taxon>Hexapoda</taxon>
        <taxon>Collembola</taxon>
        <taxon>Entomobryomorpha</taxon>
        <taxon>Isotomoidea</taxon>
        <taxon>Isotomidae</taxon>
        <taxon>Proisotominae</taxon>
        <taxon>Folsomia</taxon>
    </lineage>
</organism>
<dbReference type="InterPro" id="IPR036397">
    <property type="entry name" value="RNaseH_sf"/>
</dbReference>
<dbReference type="GO" id="GO:0005634">
    <property type="term" value="C:nucleus"/>
    <property type="evidence" value="ECO:0007669"/>
    <property type="project" value="UniProtKB-SubCell"/>
</dbReference>
<keyword evidence="3" id="KW-1185">Reference proteome</keyword>
<dbReference type="GO" id="GO:0003676">
    <property type="term" value="F:nucleic acid binding"/>
    <property type="evidence" value="ECO:0007669"/>
    <property type="project" value="InterPro"/>
</dbReference>
<evidence type="ECO:0000256" key="1">
    <source>
        <dbReference type="ARBA" id="ARBA00004123"/>
    </source>
</evidence>
<reference evidence="2 3" key="1">
    <citation type="submission" date="2015-12" db="EMBL/GenBank/DDBJ databases">
        <title>The genome of Folsomia candida.</title>
        <authorList>
            <person name="Faddeeva A."/>
            <person name="Derks M.F."/>
            <person name="Anvar Y."/>
            <person name="Smit S."/>
            <person name="Van Straalen N."/>
            <person name="Roelofs D."/>
        </authorList>
    </citation>
    <scope>NUCLEOTIDE SEQUENCE [LARGE SCALE GENOMIC DNA]</scope>
    <source>
        <strain evidence="2 3">VU population</strain>
        <tissue evidence="2">Whole body</tissue>
    </source>
</reference>
<dbReference type="OMA" id="MACSERH"/>
<dbReference type="STRING" id="158441.A0A226D9B6"/>
<evidence type="ECO:0000313" key="2">
    <source>
        <dbReference type="EMBL" id="OXA41211.1"/>
    </source>
</evidence>
<comment type="caution">
    <text evidence="2">The sequence shown here is derived from an EMBL/GenBank/DDBJ whole genome shotgun (WGS) entry which is preliminary data.</text>
</comment>
<comment type="subcellular location">
    <subcellularLocation>
        <location evidence="1">Nucleus</location>
    </subcellularLocation>
</comment>
<dbReference type="SUPFAM" id="SSF46689">
    <property type="entry name" value="Homeodomain-like"/>
    <property type="match status" value="1"/>
</dbReference>
<dbReference type="OrthoDB" id="342024at2759"/>
<dbReference type="EMBL" id="LNIX01000030">
    <property type="protein sequence ID" value="OXA41211.1"/>
    <property type="molecule type" value="Genomic_DNA"/>
</dbReference>
<protein>
    <submittedName>
        <fullName evidence="2">Transposable element Tc3 transposase</fullName>
    </submittedName>
</protein>
<evidence type="ECO:0000313" key="3">
    <source>
        <dbReference type="Proteomes" id="UP000198287"/>
    </source>
</evidence>
<sequence length="346" mass="39625">MSERINRRFTITELHKAGHRPCEIFNLLKHRGFKRSTVYGVIKRYSKAPSLADKKRSGGPRTARTKSMVKALRDRIRRNPRRQQKKLAIQLNVSPSTIKMALKSDLGVRAMRRGVCHMLTTKQKKNRVIRCRGLLKRHAGESYKNILFTDEKIFTVEEKFNRQNDRIYAKRKSDIPIAQRKSNRSHHLGSVMVWLGVSLVGKADLYFVPQGVKVREKNYLDEVLEPIVKPIGSTLFKNRDWTFQQDSAPAHGAKVVQRWLHDNVPGFISSQQWPSASPDLNPLDYGIWSKLEIMACSKSHTSVESLKQSLLKAWGDYPIESVRAAIDGWPSRLRSCVKAKGGNFEP</sequence>
<proteinExistence type="predicted"/>
<dbReference type="PANTHER" id="PTHR46068">
    <property type="entry name" value="PROTEIN CBG27172"/>
    <property type="match status" value="1"/>
</dbReference>
<dbReference type="AlphaFoldDB" id="A0A226D9B6"/>
<accession>A0A226D9B6</accession>
<dbReference type="PANTHER" id="PTHR46068:SF1">
    <property type="entry name" value="TRANSPOSASE IS30-LIKE HTH DOMAIN-CONTAINING PROTEIN"/>
    <property type="match status" value="1"/>
</dbReference>
<dbReference type="InterPro" id="IPR009057">
    <property type="entry name" value="Homeodomain-like_sf"/>
</dbReference>
<dbReference type="Gene3D" id="3.30.420.10">
    <property type="entry name" value="Ribonuclease H-like superfamily/Ribonuclease H"/>
    <property type="match status" value="1"/>
</dbReference>